<gene>
    <name evidence="2" type="ORF">SAMN04489762_3384</name>
</gene>
<evidence type="ECO:0000256" key="1">
    <source>
        <dbReference type="SAM" id="MobiDB-lite"/>
    </source>
</evidence>
<dbReference type="Gene3D" id="2.10.10.90">
    <property type="match status" value="1"/>
</dbReference>
<reference evidence="2 3" key="1">
    <citation type="submission" date="2016-10" db="EMBL/GenBank/DDBJ databases">
        <authorList>
            <person name="Varghese N."/>
            <person name="Submissions S."/>
        </authorList>
    </citation>
    <scope>NUCLEOTIDE SEQUENCE [LARGE SCALE GENOMIC DNA]</scope>
    <source>
        <strain evidence="2 3">DSM 21619</strain>
    </source>
</reference>
<dbReference type="Proteomes" id="UP000199735">
    <property type="component" value="Unassembled WGS sequence"/>
</dbReference>
<dbReference type="InterPro" id="IPR050149">
    <property type="entry name" value="Collagen_superfamily"/>
</dbReference>
<evidence type="ECO:0000313" key="3">
    <source>
        <dbReference type="Proteomes" id="UP000199735"/>
    </source>
</evidence>
<name>A0AAX2EJM8_9BACI</name>
<dbReference type="EMBL" id="FOCD01000005">
    <property type="protein sequence ID" value="SEO04472.1"/>
    <property type="molecule type" value="Genomic_DNA"/>
</dbReference>
<sequence>MTPLNNGDGCSGRGTFYPNMFNASATGATGATGEQGVGLQGIVPFDPSTSPFYPVWQIVTYNGSLYISNVASPSGIPDSSIDYTLLAAAGATGIPGPIGPTGITGATGIGLNGILPYDPATAPTYIAGQIVTYNGSLYISNVASPSGTPGSSADFTLLASAGATGATGITGVTGVTGATGIGLEGVVPFDAAASPFYPAGQVVSYDGSLYISNIASPAGVPGSSPDYTTLLTGITGITGPVGATGVAGPTGAPGATGIAGPAGATGIAGPTGPAGATGAVGPTGAAGATGIAGPTGLAGPTGPAGATGIAGPTGAAGATG</sequence>
<dbReference type="GO" id="GO:0031012">
    <property type="term" value="C:extracellular matrix"/>
    <property type="evidence" value="ECO:0007669"/>
    <property type="project" value="TreeGrafter"/>
</dbReference>
<feature type="non-terminal residue" evidence="2">
    <location>
        <position position="320"/>
    </location>
</feature>
<evidence type="ECO:0000313" key="2">
    <source>
        <dbReference type="EMBL" id="SEO04472.1"/>
    </source>
</evidence>
<dbReference type="Pfam" id="PF01391">
    <property type="entry name" value="Collagen"/>
    <property type="match status" value="1"/>
</dbReference>
<accession>A0AAX2EJM8</accession>
<dbReference type="AlphaFoldDB" id="A0AAX2EJM8"/>
<dbReference type="GO" id="GO:0005615">
    <property type="term" value="C:extracellular space"/>
    <property type="evidence" value="ECO:0007669"/>
    <property type="project" value="TreeGrafter"/>
</dbReference>
<keyword evidence="2" id="KW-0176">Collagen</keyword>
<comment type="caution">
    <text evidence="2">The sequence shown here is derived from an EMBL/GenBank/DDBJ whole genome shotgun (WGS) entry which is preliminary data.</text>
</comment>
<dbReference type="PANTHER" id="PTHR24023">
    <property type="entry name" value="COLLAGEN ALPHA"/>
    <property type="match status" value="1"/>
</dbReference>
<dbReference type="GO" id="GO:0030198">
    <property type="term" value="P:extracellular matrix organization"/>
    <property type="evidence" value="ECO:0007669"/>
    <property type="project" value="TreeGrafter"/>
</dbReference>
<dbReference type="InterPro" id="IPR008160">
    <property type="entry name" value="Collagen"/>
</dbReference>
<proteinExistence type="predicted"/>
<dbReference type="GO" id="GO:0030020">
    <property type="term" value="F:extracellular matrix structural constituent conferring tensile strength"/>
    <property type="evidence" value="ECO:0007669"/>
    <property type="project" value="TreeGrafter"/>
</dbReference>
<dbReference type="PANTHER" id="PTHR24023:SF1095">
    <property type="entry name" value="EGF-LIKE DOMAIN-CONTAINING PROTEIN"/>
    <property type="match status" value="1"/>
</dbReference>
<organism evidence="2 3">
    <name type="scientific">Terribacillus saccharophilus</name>
    <dbReference type="NCBI Taxonomy" id="361277"/>
    <lineage>
        <taxon>Bacteria</taxon>
        <taxon>Bacillati</taxon>
        <taxon>Bacillota</taxon>
        <taxon>Bacilli</taxon>
        <taxon>Bacillales</taxon>
        <taxon>Bacillaceae</taxon>
        <taxon>Terribacillus</taxon>
    </lineage>
</organism>
<protein>
    <submittedName>
        <fullName evidence="2">Collagen triple helix repeat-containing protein</fullName>
    </submittedName>
</protein>
<feature type="region of interest" description="Disordered" evidence="1">
    <location>
        <begin position="298"/>
        <end position="320"/>
    </location>
</feature>